<comment type="cofactor">
    <cofactor evidence="1">
        <name>FAD</name>
        <dbReference type="ChEBI" id="CHEBI:57692"/>
    </cofactor>
</comment>
<evidence type="ECO:0000256" key="4">
    <source>
        <dbReference type="ARBA" id="ARBA00022630"/>
    </source>
</evidence>
<dbReference type="InterPro" id="IPR017938">
    <property type="entry name" value="Riboflavin_synthase-like_b-brl"/>
</dbReference>
<dbReference type="SUPFAM" id="SSF52343">
    <property type="entry name" value="Ferredoxin reductase-like, C-terminal NADP-linked domain"/>
    <property type="match status" value="1"/>
</dbReference>
<comment type="catalytic activity">
    <reaction evidence="9">
        <text>2 reduced [2Fe-2S]-[ferredoxin] + NADP(+) + H(+) = 2 oxidized [2Fe-2S]-[ferredoxin] + NADPH</text>
        <dbReference type="Rhea" id="RHEA:20125"/>
        <dbReference type="Rhea" id="RHEA-COMP:10000"/>
        <dbReference type="Rhea" id="RHEA-COMP:10001"/>
        <dbReference type="ChEBI" id="CHEBI:15378"/>
        <dbReference type="ChEBI" id="CHEBI:33737"/>
        <dbReference type="ChEBI" id="CHEBI:33738"/>
        <dbReference type="ChEBI" id="CHEBI:57783"/>
        <dbReference type="ChEBI" id="CHEBI:58349"/>
        <dbReference type="EC" id="1.18.1.2"/>
    </reaction>
</comment>
<dbReference type="PANTHER" id="PTHR47878:SF1">
    <property type="entry name" value="FLAVODOXIN_FERREDOXIN--NADP REDUCTASE"/>
    <property type="match status" value="1"/>
</dbReference>
<dbReference type="AlphaFoldDB" id="B0T075"/>
<protein>
    <recommendedName>
        <fullName evidence="3">ferredoxin--NADP(+) reductase</fullName>
        <ecNumber evidence="3">1.18.1.2</ecNumber>
    </recommendedName>
</protein>
<evidence type="ECO:0000256" key="5">
    <source>
        <dbReference type="ARBA" id="ARBA00022741"/>
    </source>
</evidence>
<dbReference type="GO" id="GO:0004324">
    <property type="term" value="F:ferredoxin-NADP+ reductase activity"/>
    <property type="evidence" value="ECO:0007669"/>
    <property type="project" value="UniProtKB-EC"/>
</dbReference>
<dbReference type="PANTHER" id="PTHR47878">
    <property type="entry name" value="OXIDOREDUCTASE FAD/NAD(P)-BINDING DOMAIN PROTEIN"/>
    <property type="match status" value="1"/>
</dbReference>
<evidence type="ECO:0000256" key="8">
    <source>
        <dbReference type="ARBA" id="ARBA00023002"/>
    </source>
</evidence>
<reference evidence="11" key="1">
    <citation type="submission" date="2008-01" db="EMBL/GenBank/DDBJ databases">
        <title>Complete sequence of chromosome of Caulobacter sp. K31.</title>
        <authorList>
            <consortium name="US DOE Joint Genome Institute"/>
            <person name="Copeland A."/>
            <person name="Lucas S."/>
            <person name="Lapidus A."/>
            <person name="Barry K."/>
            <person name="Glavina del Rio T."/>
            <person name="Dalin E."/>
            <person name="Tice H."/>
            <person name="Pitluck S."/>
            <person name="Bruce D."/>
            <person name="Goodwin L."/>
            <person name="Thompson L.S."/>
            <person name="Brettin T."/>
            <person name="Detter J.C."/>
            <person name="Han C."/>
            <person name="Schmutz J."/>
            <person name="Larimer F."/>
            <person name="Land M."/>
            <person name="Hauser L."/>
            <person name="Kyrpides N."/>
            <person name="Kim E."/>
            <person name="Stephens C."/>
            <person name="Richardson P."/>
        </authorList>
    </citation>
    <scope>NUCLEOTIDE SEQUENCE [LARGE SCALE GENOMIC DNA]</scope>
    <source>
        <strain evidence="11">K31</strain>
    </source>
</reference>
<dbReference type="InterPro" id="IPR001433">
    <property type="entry name" value="OxRdtase_FAD/NAD-bd"/>
</dbReference>
<dbReference type="GO" id="GO:0042167">
    <property type="term" value="P:heme catabolic process"/>
    <property type="evidence" value="ECO:0007669"/>
    <property type="project" value="TreeGrafter"/>
</dbReference>
<evidence type="ECO:0000256" key="3">
    <source>
        <dbReference type="ARBA" id="ARBA00013223"/>
    </source>
</evidence>
<keyword evidence="6" id="KW-0274">FAD</keyword>
<dbReference type="InterPro" id="IPR033892">
    <property type="entry name" value="FNR_bac"/>
</dbReference>
<keyword evidence="4" id="KW-0285">Flavoprotein</keyword>
<gene>
    <name evidence="11" type="ordered locus">Caul_4445</name>
</gene>
<dbReference type="Gene3D" id="3.40.50.80">
    <property type="entry name" value="Nucleotide-binding domain of ferredoxin-NADP reductase (FNR) module"/>
    <property type="match status" value="1"/>
</dbReference>
<dbReference type="STRING" id="366602.Caul_4445"/>
<dbReference type="Pfam" id="PF00175">
    <property type="entry name" value="NAD_binding_1"/>
    <property type="match status" value="1"/>
</dbReference>
<dbReference type="InterPro" id="IPR017927">
    <property type="entry name" value="FAD-bd_FR_type"/>
</dbReference>
<dbReference type="SUPFAM" id="SSF63380">
    <property type="entry name" value="Riboflavin synthase domain-like"/>
    <property type="match status" value="1"/>
</dbReference>
<dbReference type="KEGG" id="cak:Caul_4445"/>
<keyword evidence="8" id="KW-0560">Oxidoreductase</keyword>
<comment type="similarity">
    <text evidence="2">Belongs to the ferredoxin--NADP reductase type 1 family.</text>
</comment>
<dbReference type="eggNOG" id="COG0543">
    <property type="taxonomic scope" value="Bacteria"/>
</dbReference>
<name>B0T075_CAUSK</name>
<accession>B0T075</accession>
<sequence>MTAIETPLSPLDAPAAAPAKEAAWHTETVLWVKHWTDRLFSFAITRPASFRFRSGEFVMIGLPPREELGEKKPILRAYSIGSPHFAEELEFFSIKVPDGPLTSRLQLIKEGDQVLLGKKPTGTLVLDAVRPGKRLFLFGTGTGLAPWLSVARDPDAYARFEQVIVAHGVREVKELAYRDLFTHDIFDDPLVGDEARAQLVYYPTVTREPFERQGRFTDLIESGQLFRDLGLDAVKFDPEHDRAMLCGSMAMIKDTAALLEAHGLREGSNAEPGDFVIERAFVG</sequence>
<dbReference type="EMBL" id="CP000927">
    <property type="protein sequence ID" value="ABZ73565.1"/>
    <property type="molecule type" value="Genomic_DNA"/>
</dbReference>
<keyword evidence="7" id="KW-0521">NADP</keyword>
<evidence type="ECO:0000259" key="10">
    <source>
        <dbReference type="PROSITE" id="PS51384"/>
    </source>
</evidence>
<evidence type="ECO:0000256" key="7">
    <source>
        <dbReference type="ARBA" id="ARBA00022857"/>
    </source>
</evidence>
<evidence type="ECO:0000313" key="11">
    <source>
        <dbReference type="EMBL" id="ABZ73565.1"/>
    </source>
</evidence>
<dbReference type="Gene3D" id="2.40.30.10">
    <property type="entry name" value="Translation factors"/>
    <property type="match status" value="1"/>
</dbReference>
<dbReference type="PROSITE" id="PS51384">
    <property type="entry name" value="FAD_FR"/>
    <property type="match status" value="1"/>
</dbReference>
<evidence type="ECO:0000256" key="2">
    <source>
        <dbReference type="ARBA" id="ARBA00008312"/>
    </source>
</evidence>
<evidence type="ECO:0000256" key="6">
    <source>
        <dbReference type="ARBA" id="ARBA00022827"/>
    </source>
</evidence>
<evidence type="ECO:0000256" key="9">
    <source>
        <dbReference type="ARBA" id="ARBA00047776"/>
    </source>
</evidence>
<dbReference type="GO" id="GO:0000166">
    <property type="term" value="F:nucleotide binding"/>
    <property type="evidence" value="ECO:0007669"/>
    <property type="project" value="UniProtKB-KW"/>
</dbReference>
<dbReference type="InterPro" id="IPR051930">
    <property type="entry name" value="FNR_type-1"/>
</dbReference>
<dbReference type="InterPro" id="IPR039261">
    <property type="entry name" value="FNR_nucleotide-bd"/>
</dbReference>
<proteinExistence type="inferred from homology"/>
<keyword evidence="5" id="KW-0547">Nucleotide-binding</keyword>
<dbReference type="GO" id="GO:0034599">
    <property type="term" value="P:cellular response to oxidative stress"/>
    <property type="evidence" value="ECO:0007669"/>
    <property type="project" value="TreeGrafter"/>
</dbReference>
<dbReference type="CDD" id="cd06195">
    <property type="entry name" value="FNR1"/>
    <property type="match status" value="1"/>
</dbReference>
<organism evidence="11">
    <name type="scientific">Caulobacter sp. (strain K31)</name>
    <dbReference type="NCBI Taxonomy" id="366602"/>
    <lineage>
        <taxon>Bacteria</taxon>
        <taxon>Pseudomonadati</taxon>
        <taxon>Pseudomonadota</taxon>
        <taxon>Alphaproteobacteria</taxon>
        <taxon>Caulobacterales</taxon>
        <taxon>Caulobacteraceae</taxon>
        <taxon>Caulobacter</taxon>
    </lineage>
</organism>
<dbReference type="EC" id="1.18.1.2" evidence="3"/>
<evidence type="ECO:0000256" key="1">
    <source>
        <dbReference type="ARBA" id="ARBA00001974"/>
    </source>
</evidence>
<dbReference type="HOGENOM" id="CLU_003827_3_0_5"/>
<feature type="domain" description="FAD-binding FR-type" evidence="10">
    <location>
        <begin position="22"/>
        <end position="127"/>
    </location>
</feature>